<dbReference type="Proteomes" id="UP001159363">
    <property type="component" value="Chromosome 7"/>
</dbReference>
<organism evidence="1 2">
    <name type="scientific">Dryococelus australis</name>
    <dbReference type="NCBI Taxonomy" id="614101"/>
    <lineage>
        <taxon>Eukaryota</taxon>
        <taxon>Metazoa</taxon>
        <taxon>Ecdysozoa</taxon>
        <taxon>Arthropoda</taxon>
        <taxon>Hexapoda</taxon>
        <taxon>Insecta</taxon>
        <taxon>Pterygota</taxon>
        <taxon>Neoptera</taxon>
        <taxon>Polyneoptera</taxon>
        <taxon>Phasmatodea</taxon>
        <taxon>Verophasmatodea</taxon>
        <taxon>Anareolatae</taxon>
        <taxon>Phasmatidae</taxon>
        <taxon>Eurycanthinae</taxon>
        <taxon>Dryococelus</taxon>
    </lineage>
</organism>
<keyword evidence="2" id="KW-1185">Reference proteome</keyword>
<evidence type="ECO:0000313" key="1">
    <source>
        <dbReference type="EMBL" id="KAJ8876658.1"/>
    </source>
</evidence>
<proteinExistence type="predicted"/>
<accession>A0ABQ9GX99</accession>
<name>A0ABQ9GX99_9NEOP</name>
<protein>
    <submittedName>
        <fullName evidence="1">Uncharacterized protein</fullName>
    </submittedName>
</protein>
<evidence type="ECO:0000313" key="2">
    <source>
        <dbReference type="Proteomes" id="UP001159363"/>
    </source>
</evidence>
<dbReference type="EMBL" id="JARBHB010000008">
    <property type="protein sequence ID" value="KAJ8876658.1"/>
    <property type="molecule type" value="Genomic_DNA"/>
</dbReference>
<reference evidence="1 2" key="1">
    <citation type="submission" date="2023-02" db="EMBL/GenBank/DDBJ databases">
        <title>LHISI_Scaffold_Assembly.</title>
        <authorList>
            <person name="Stuart O.P."/>
            <person name="Cleave R."/>
            <person name="Magrath M.J.L."/>
            <person name="Mikheyev A.S."/>
        </authorList>
    </citation>
    <scope>NUCLEOTIDE SEQUENCE [LARGE SCALE GENOMIC DNA]</scope>
    <source>
        <strain evidence="1">Daus_M_001</strain>
        <tissue evidence="1">Leg muscle</tissue>
    </source>
</reference>
<comment type="caution">
    <text evidence="1">The sequence shown here is derived from an EMBL/GenBank/DDBJ whole genome shotgun (WGS) entry which is preliminary data.</text>
</comment>
<gene>
    <name evidence="1" type="ORF">PR048_021105</name>
</gene>
<sequence length="99" mass="11309">MKPLSTCPYMLIAIKSKFEVCKTDTAFTNTLVTTESLITGSFLFTEKTIMGVLYVGILELYLLLHIKAFQPYIIFQHDGTPLCWSLTIWNVLNEKFPGR</sequence>